<comment type="subcellular location">
    <subcellularLocation>
        <location evidence="1">Cell inner membrane</location>
        <topology evidence="1">Multi-pass membrane protein</topology>
    </subcellularLocation>
</comment>
<feature type="transmembrane region" description="Helical" evidence="1">
    <location>
        <begin position="9"/>
        <end position="27"/>
    </location>
</feature>
<dbReference type="AlphaFoldDB" id="A0A931FPV8"/>
<dbReference type="PANTHER" id="PTHR34300">
    <property type="entry name" value="QUEUOSINE PRECURSOR TRANSPORTER-RELATED"/>
    <property type="match status" value="1"/>
</dbReference>
<evidence type="ECO:0000256" key="1">
    <source>
        <dbReference type="HAMAP-Rule" id="MF_02088"/>
    </source>
</evidence>
<protein>
    <recommendedName>
        <fullName evidence="1">Probable queuosine precursor transporter</fullName>
        <shortName evidence="1">Q precursor transporter</shortName>
    </recommendedName>
</protein>
<evidence type="ECO:0000313" key="2">
    <source>
        <dbReference type="EMBL" id="MBF9232838.1"/>
    </source>
</evidence>
<accession>A0A931FPV8</accession>
<dbReference type="GO" id="GO:0022857">
    <property type="term" value="F:transmembrane transporter activity"/>
    <property type="evidence" value="ECO:0007669"/>
    <property type="project" value="UniProtKB-UniRule"/>
</dbReference>
<keyword evidence="1" id="KW-0472">Membrane</keyword>
<feature type="transmembrane region" description="Helical" evidence="1">
    <location>
        <begin position="69"/>
        <end position="85"/>
    </location>
</feature>
<feature type="transmembrane region" description="Helical" evidence="1">
    <location>
        <begin position="39"/>
        <end position="57"/>
    </location>
</feature>
<gene>
    <name evidence="2" type="ORF">I2H38_05535</name>
</gene>
<proteinExistence type="inferred from homology"/>
<keyword evidence="1" id="KW-1133">Transmembrane helix</keyword>
<dbReference type="HAMAP" id="MF_02088">
    <property type="entry name" value="Q_prec_transport"/>
    <property type="match status" value="1"/>
</dbReference>
<keyword evidence="1" id="KW-0812">Transmembrane</keyword>
<evidence type="ECO:0000313" key="3">
    <source>
        <dbReference type="Proteomes" id="UP000599312"/>
    </source>
</evidence>
<keyword evidence="1" id="KW-0813">Transport</keyword>
<sequence>MTALDRRDFGIALAAMTVVVLSSNILVQYPFHAWGLQDYFTWGAFTYPFSFLVTELANRRFGPKGARRVVYVGFVLAVVLSVILATPRIAIASGTAFLTAQLLDISIFSRLRDRAWWLPPFASSTISAAVDTMLFFSIAFYCGAIPGTELTISAVLNQAGIADECIALPWVTLALADYGVKLTLSAVSIIPYGAMLRVMRPALIQRSAA</sequence>
<keyword evidence="1" id="KW-0997">Cell inner membrane</keyword>
<comment type="similarity">
    <text evidence="1">Belongs to the vitamin uptake transporter (VUT/ECF) (TC 2.A.88) family. Q precursor transporter subfamily.</text>
</comment>
<feature type="transmembrane region" description="Helical" evidence="1">
    <location>
        <begin position="178"/>
        <end position="196"/>
    </location>
</feature>
<dbReference type="RefSeq" id="WP_196270830.1">
    <property type="nucleotide sequence ID" value="NZ_JADQDO010000002.1"/>
</dbReference>
<keyword evidence="3" id="KW-1185">Reference proteome</keyword>
<dbReference type="EMBL" id="JADQDO010000002">
    <property type="protein sequence ID" value="MBF9232838.1"/>
    <property type="molecule type" value="Genomic_DNA"/>
</dbReference>
<comment type="function">
    <text evidence="1">Involved in the import of queuosine (Q) precursors, required for Q precursor salvage.</text>
</comment>
<comment type="caution">
    <text evidence="2">The sequence shown here is derived from an EMBL/GenBank/DDBJ whole genome shotgun (WGS) entry which is preliminary data.</text>
</comment>
<dbReference type="GO" id="GO:0005886">
    <property type="term" value="C:plasma membrane"/>
    <property type="evidence" value="ECO:0007669"/>
    <property type="project" value="UniProtKB-SubCell"/>
</dbReference>
<dbReference type="Proteomes" id="UP000599312">
    <property type="component" value="Unassembled WGS sequence"/>
</dbReference>
<dbReference type="NCBIfam" id="TIGR00697">
    <property type="entry name" value="queuosine precursor transporter"/>
    <property type="match status" value="2"/>
</dbReference>
<organism evidence="2 3">
    <name type="scientific">Microvirga alba</name>
    <dbReference type="NCBI Taxonomy" id="2791025"/>
    <lineage>
        <taxon>Bacteria</taxon>
        <taxon>Pseudomonadati</taxon>
        <taxon>Pseudomonadota</taxon>
        <taxon>Alphaproteobacteria</taxon>
        <taxon>Hyphomicrobiales</taxon>
        <taxon>Methylobacteriaceae</taxon>
        <taxon>Microvirga</taxon>
    </lineage>
</organism>
<reference evidence="2" key="1">
    <citation type="submission" date="2020-11" db="EMBL/GenBank/DDBJ databases">
        <authorList>
            <person name="Kim M.K."/>
        </authorList>
    </citation>
    <scope>NUCLEOTIDE SEQUENCE</scope>
    <source>
        <strain evidence="2">BT350</strain>
    </source>
</reference>
<name>A0A931FPV8_9HYPH</name>
<keyword evidence="1" id="KW-1003">Cell membrane</keyword>
<dbReference type="PANTHER" id="PTHR34300:SF1">
    <property type="entry name" value="QUEUOSINE PRECURSOR TRANSPORTER"/>
    <property type="match status" value="1"/>
</dbReference>
<dbReference type="InterPro" id="IPR003744">
    <property type="entry name" value="YhhQ"/>
</dbReference>
<dbReference type="Pfam" id="PF02592">
    <property type="entry name" value="Vut_1"/>
    <property type="match status" value="1"/>
</dbReference>